<dbReference type="PANTHER" id="PTHR32097:SF17">
    <property type="entry name" value="CAMP-BINDING PROTEIN 1-RELATED"/>
    <property type="match status" value="1"/>
</dbReference>
<dbReference type="InterPro" id="IPR051324">
    <property type="entry name" value="Stress/Tellurium_Resist"/>
</dbReference>
<proteinExistence type="predicted"/>
<dbReference type="Gene3D" id="2.60.60.30">
    <property type="entry name" value="sav2460 like domains"/>
    <property type="match status" value="1"/>
</dbReference>
<reference evidence="2 3" key="1">
    <citation type="submission" date="2021-03" db="EMBL/GenBank/DDBJ databases">
        <title>Genomic Encyclopedia of Type Strains, Phase IV (KMG-IV): sequencing the most valuable type-strain genomes for metagenomic binning, comparative biology and taxonomic classification.</title>
        <authorList>
            <person name="Goeker M."/>
        </authorList>
    </citation>
    <scope>NUCLEOTIDE SEQUENCE [LARGE SCALE GENOMIC DNA]</scope>
    <source>
        <strain evidence="2 3">DSM 26048</strain>
    </source>
</reference>
<dbReference type="Proteomes" id="UP001519287">
    <property type="component" value="Unassembled WGS sequence"/>
</dbReference>
<gene>
    <name evidence="2" type="ORF">J2Z66_008309</name>
</gene>
<sequence length="405" mass="44949">MIILKGQKIDITKGKSIKDISIGLTWHNIDPGIDINVSAFLLNSNGICMKDEDFIFYNQQTSRQGAVVHSEKAGSDRELIRISFGKVPQDIEKIAVTVTIHEGETKGQAFAQVQDALCRIYDSGSDEEIGRFNFIEGLQKETAIVVGEMYIYKGEWKFNAVGSGFNGGLAALVKNFGLEVTEAEAQAETAAVNEVDEVTPKTPPEPSSPTQLLKVELKKKGSINIVKSEKVTATLVWETNKDLDLYCFYVTNDFEVGKIYYGNLGSPHSTPYIQLDGDALEHGTETIVIHRPKELQFVLFAAYSAISNGTGSFKSMKVRAVVDNHQGQVVSTFLHEKNDFAYWVAIAHIDFTGSNEMKVSHVEKYSRDGEERSPLLYKDGSFKMDVGPIEFKNSSDDDYLLDDDL</sequence>
<dbReference type="Pfam" id="PF02342">
    <property type="entry name" value="TerD"/>
    <property type="match status" value="1"/>
</dbReference>
<accession>A0ABS4JBN5</accession>
<dbReference type="PANTHER" id="PTHR32097">
    <property type="entry name" value="CAMP-BINDING PROTEIN 1-RELATED"/>
    <property type="match status" value="1"/>
</dbReference>
<evidence type="ECO:0000313" key="3">
    <source>
        <dbReference type="Proteomes" id="UP001519287"/>
    </source>
</evidence>
<keyword evidence="3" id="KW-1185">Reference proteome</keyword>
<evidence type="ECO:0000259" key="1">
    <source>
        <dbReference type="Pfam" id="PF02342"/>
    </source>
</evidence>
<name>A0ABS4JBN5_9BACL</name>
<protein>
    <submittedName>
        <fullName evidence="2">Stress response protein SCP2</fullName>
    </submittedName>
</protein>
<evidence type="ECO:0000313" key="2">
    <source>
        <dbReference type="EMBL" id="MBP1996661.1"/>
    </source>
</evidence>
<feature type="domain" description="TerD" evidence="1">
    <location>
        <begin position="3"/>
        <end position="176"/>
    </location>
</feature>
<organism evidence="2 3">
    <name type="scientific">Paenibacillus eucommiae</name>
    <dbReference type="NCBI Taxonomy" id="1355755"/>
    <lineage>
        <taxon>Bacteria</taxon>
        <taxon>Bacillati</taxon>
        <taxon>Bacillota</taxon>
        <taxon>Bacilli</taxon>
        <taxon>Bacillales</taxon>
        <taxon>Paenibacillaceae</taxon>
        <taxon>Paenibacillus</taxon>
    </lineage>
</organism>
<dbReference type="CDD" id="cd06974">
    <property type="entry name" value="TerD_like"/>
    <property type="match status" value="2"/>
</dbReference>
<dbReference type="InterPro" id="IPR003325">
    <property type="entry name" value="TerD"/>
</dbReference>
<dbReference type="EMBL" id="JAGGLB010000054">
    <property type="protein sequence ID" value="MBP1996661.1"/>
    <property type="molecule type" value="Genomic_DNA"/>
</dbReference>
<dbReference type="RefSeq" id="WP_209979321.1">
    <property type="nucleotide sequence ID" value="NZ_JAGGLB010000054.1"/>
</dbReference>
<comment type="caution">
    <text evidence="2">The sequence shown here is derived from an EMBL/GenBank/DDBJ whole genome shotgun (WGS) entry which is preliminary data.</text>
</comment>